<dbReference type="InterPro" id="IPR011009">
    <property type="entry name" value="Kinase-like_dom_sf"/>
</dbReference>
<dbReference type="OMA" id="ENMPGWK"/>
<dbReference type="SMART" id="SM00220">
    <property type="entry name" value="S_TKc"/>
    <property type="match status" value="1"/>
</dbReference>
<dbReference type="Pfam" id="PF00069">
    <property type="entry name" value="Pkinase"/>
    <property type="match status" value="1"/>
</dbReference>
<evidence type="ECO:0000256" key="14">
    <source>
        <dbReference type="ARBA" id="ARBA00049280"/>
    </source>
</evidence>
<dbReference type="GO" id="GO:0008353">
    <property type="term" value="F:RNA polymerase II CTD heptapeptide repeat kinase activity"/>
    <property type="evidence" value="ECO:0007669"/>
    <property type="project" value="UniProtKB-EC"/>
</dbReference>
<keyword evidence="7 17" id="KW-0547">Nucleotide-binding</keyword>
<comment type="function">
    <text evidence="15">Serine/threonine-protein kinase involved in transcription regulation. Phosphorylates the UBC2/RAD6 ubiquitin-conjugating enzyme (E2), leading to monoubiquitination of histone H2B and the silencing of telomeric-associated genes. Also required for histone H3 methylation. Necessary for the recovery from pheromone-induced growth arrest in the cell cycle G1 phase.</text>
</comment>
<organism evidence="20 21">
    <name type="scientific">Penicillium roqueforti (strain FM164)</name>
    <dbReference type="NCBI Taxonomy" id="1365484"/>
    <lineage>
        <taxon>Eukaryota</taxon>
        <taxon>Fungi</taxon>
        <taxon>Dikarya</taxon>
        <taxon>Ascomycota</taxon>
        <taxon>Pezizomycotina</taxon>
        <taxon>Eurotiomycetes</taxon>
        <taxon>Eurotiomycetidae</taxon>
        <taxon>Eurotiales</taxon>
        <taxon>Aspergillaceae</taxon>
        <taxon>Penicillium</taxon>
    </lineage>
</organism>
<dbReference type="Proteomes" id="UP000030686">
    <property type="component" value="Unassembled WGS sequence"/>
</dbReference>
<evidence type="ECO:0000313" key="20">
    <source>
        <dbReference type="EMBL" id="CDM28090.1"/>
    </source>
</evidence>
<evidence type="ECO:0000256" key="7">
    <source>
        <dbReference type="ARBA" id="ARBA00022741"/>
    </source>
</evidence>
<feature type="compositionally biased region" description="Low complexity" evidence="18">
    <location>
        <begin position="533"/>
        <end position="542"/>
    </location>
</feature>
<name>W6PVZ9_PENRF</name>
<dbReference type="EC" id="2.7.11.22" evidence="4"/>
<evidence type="ECO:0000313" key="21">
    <source>
        <dbReference type="Proteomes" id="UP000030686"/>
    </source>
</evidence>
<evidence type="ECO:0000256" key="12">
    <source>
        <dbReference type="ARBA" id="ARBA00047811"/>
    </source>
</evidence>
<dbReference type="SUPFAM" id="SSF56112">
    <property type="entry name" value="Protein kinase-like (PK-like)"/>
    <property type="match status" value="1"/>
</dbReference>
<comment type="catalytic activity">
    <reaction evidence="12">
        <text>L-threonyl-[protein] + ATP = O-phospho-L-threonyl-[protein] + ADP + H(+)</text>
        <dbReference type="Rhea" id="RHEA:46608"/>
        <dbReference type="Rhea" id="RHEA-COMP:11060"/>
        <dbReference type="Rhea" id="RHEA-COMP:11605"/>
        <dbReference type="ChEBI" id="CHEBI:15378"/>
        <dbReference type="ChEBI" id="CHEBI:30013"/>
        <dbReference type="ChEBI" id="CHEBI:30616"/>
        <dbReference type="ChEBI" id="CHEBI:61977"/>
        <dbReference type="ChEBI" id="CHEBI:456216"/>
        <dbReference type="EC" id="2.7.11.22"/>
    </reaction>
</comment>
<dbReference type="OrthoDB" id="28397at2759"/>
<dbReference type="AlphaFoldDB" id="W6PVZ9"/>
<dbReference type="EMBL" id="HG792015">
    <property type="protein sequence ID" value="CDM28090.1"/>
    <property type="molecule type" value="Genomic_DNA"/>
</dbReference>
<dbReference type="Gene3D" id="3.30.200.20">
    <property type="entry name" value="Phosphorylase Kinase, domain 1"/>
    <property type="match status" value="1"/>
</dbReference>
<comment type="subcellular location">
    <subcellularLocation>
        <location evidence="1">Nucleus</location>
    </subcellularLocation>
</comment>
<evidence type="ECO:0000256" key="6">
    <source>
        <dbReference type="ARBA" id="ARBA00022679"/>
    </source>
</evidence>
<evidence type="ECO:0000256" key="9">
    <source>
        <dbReference type="ARBA" id="ARBA00022840"/>
    </source>
</evidence>
<keyword evidence="5" id="KW-0723">Serine/threonine-protein kinase</keyword>
<dbReference type="InterPro" id="IPR000719">
    <property type="entry name" value="Prot_kinase_dom"/>
</dbReference>
<protein>
    <recommendedName>
        <fullName evidence="11">Serine/threonine-protein kinase BUR1</fullName>
        <ecNumber evidence="4">2.7.11.22</ecNumber>
        <ecNumber evidence="3">2.7.11.23</ecNumber>
    </recommendedName>
    <alternativeName>
        <fullName evidence="16">Serine/threonine-protein kinase bur1</fullName>
    </alternativeName>
</protein>
<evidence type="ECO:0000256" key="8">
    <source>
        <dbReference type="ARBA" id="ARBA00022777"/>
    </source>
</evidence>
<dbReference type="CDD" id="cd07866">
    <property type="entry name" value="STKc_BUR1"/>
    <property type="match status" value="1"/>
</dbReference>
<feature type="compositionally biased region" description="Basic and acidic residues" evidence="18">
    <location>
        <begin position="515"/>
        <end position="527"/>
    </location>
</feature>
<proteinExistence type="inferred from homology"/>
<feature type="compositionally biased region" description="Basic and acidic residues" evidence="18">
    <location>
        <begin position="480"/>
        <end position="507"/>
    </location>
</feature>
<dbReference type="PANTHER" id="PTHR24056:SF233">
    <property type="entry name" value="CYCLIN-DEPENDENT KINASE 9"/>
    <property type="match status" value="1"/>
</dbReference>
<comment type="similarity">
    <text evidence="2">Belongs to the protein kinase superfamily. CMGC Ser/Thr protein kinase family. CDC2/CDKX subfamily.</text>
</comment>
<evidence type="ECO:0000256" key="5">
    <source>
        <dbReference type="ARBA" id="ARBA00022527"/>
    </source>
</evidence>
<dbReference type="PROSITE" id="PS00108">
    <property type="entry name" value="PROTEIN_KINASE_ST"/>
    <property type="match status" value="1"/>
</dbReference>
<evidence type="ECO:0000256" key="18">
    <source>
        <dbReference type="SAM" id="MobiDB-lite"/>
    </source>
</evidence>
<evidence type="ECO:0000256" key="10">
    <source>
        <dbReference type="ARBA" id="ARBA00023242"/>
    </source>
</evidence>
<keyword evidence="8 20" id="KW-0418">Kinase</keyword>
<evidence type="ECO:0000259" key="19">
    <source>
        <dbReference type="PROSITE" id="PS50011"/>
    </source>
</evidence>
<dbReference type="GO" id="GO:0005634">
    <property type="term" value="C:nucleus"/>
    <property type="evidence" value="ECO:0007669"/>
    <property type="project" value="UniProtKB-SubCell"/>
</dbReference>
<dbReference type="EC" id="2.7.11.23" evidence="3"/>
<evidence type="ECO:0000256" key="16">
    <source>
        <dbReference type="ARBA" id="ARBA00073250"/>
    </source>
</evidence>
<feature type="compositionally biased region" description="Polar residues" evidence="18">
    <location>
        <begin position="367"/>
        <end position="379"/>
    </location>
</feature>
<comment type="catalytic activity">
    <reaction evidence="14">
        <text>[DNA-directed RNA polymerase] + ATP = phospho-[DNA-directed RNA polymerase] + ADP + H(+)</text>
        <dbReference type="Rhea" id="RHEA:10216"/>
        <dbReference type="Rhea" id="RHEA-COMP:11321"/>
        <dbReference type="Rhea" id="RHEA-COMP:11322"/>
        <dbReference type="ChEBI" id="CHEBI:15378"/>
        <dbReference type="ChEBI" id="CHEBI:30616"/>
        <dbReference type="ChEBI" id="CHEBI:43176"/>
        <dbReference type="ChEBI" id="CHEBI:68546"/>
        <dbReference type="ChEBI" id="CHEBI:456216"/>
        <dbReference type="EC" id="2.7.11.23"/>
    </reaction>
</comment>
<dbReference type="FunFam" id="1.10.510.10:FF:000562">
    <property type="entry name" value="Serine/threonine-protein kinase bur1"/>
    <property type="match status" value="1"/>
</dbReference>
<evidence type="ECO:0000256" key="2">
    <source>
        <dbReference type="ARBA" id="ARBA00006485"/>
    </source>
</evidence>
<keyword evidence="9 17" id="KW-0067">ATP-binding</keyword>
<dbReference type="FunFam" id="3.30.200.20:FF:000514">
    <property type="entry name" value="Serine/threonine-protein kinase BUR1"/>
    <property type="match status" value="1"/>
</dbReference>
<gene>
    <name evidence="20" type="primary">ptkA</name>
    <name evidence="20" type="ORF">PROQFM164_S01g001901</name>
</gene>
<dbReference type="InterPro" id="IPR017441">
    <property type="entry name" value="Protein_kinase_ATP_BS"/>
</dbReference>
<feature type="region of interest" description="Disordered" evidence="18">
    <location>
        <begin position="355"/>
        <end position="542"/>
    </location>
</feature>
<keyword evidence="6" id="KW-0808">Transferase</keyword>
<dbReference type="STRING" id="1365484.W6PVZ9"/>
<feature type="domain" description="Protein kinase" evidence="19">
    <location>
        <begin position="25"/>
        <end position="326"/>
    </location>
</feature>
<dbReference type="Gene3D" id="1.10.510.10">
    <property type="entry name" value="Transferase(Phosphotransferase) domain 1"/>
    <property type="match status" value="1"/>
</dbReference>
<dbReference type="GO" id="GO:0005524">
    <property type="term" value="F:ATP binding"/>
    <property type="evidence" value="ECO:0007669"/>
    <property type="project" value="UniProtKB-UniRule"/>
</dbReference>
<evidence type="ECO:0000256" key="1">
    <source>
        <dbReference type="ARBA" id="ARBA00004123"/>
    </source>
</evidence>
<dbReference type="GO" id="GO:0004693">
    <property type="term" value="F:cyclin-dependent protein serine/threonine kinase activity"/>
    <property type="evidence" value="ECO:0007669"/>
    <property type="project" value="UniProtKB-EC"/>
</dbReference>
<dbReference type="PROSITE" id="PS50011">
    <property type="entry name" value="PROTEIN_KINASE_DOM"/>
    <property type="match status" value="1"/>
</dbReference>
<comment type="catalytic activity">
    <reaction evidence="13">
        <text>L-seryl-[protein] + ATP = O-phospho-L-seryl-[protein] + ADP + H(+)</text>
        <dbReference type="Rhea" id="RHEA:17989"/>
        <dbReference type="Rhea" id="RHEA-COMP:9863"/>
        <dbReference type="Rhea" id="RHEA-COMP:11604"/>
        <dbReference type="ChEBI" id="CHEBI:15378"/>
        <dbReference type="ChEBI" id="CHEBI:29999"/>
        <dbReference type="ChEBI" id="CHEBI:30616"/>
        <dbReference type="ChEBI" id="CHEBI:83421"/>
        <dbReference type="ChEBI" id="CHEBI:456216"/>
        <dbReference type="EC" id="2.7.11.22"/>
    </reaction>
</comment>
<keyword evidence="21" id="KW-1185">Reference proteome</keyword>
<evidence type="ECO:0000256" key="4">
    <source>
        <dbReference type="ARBA" id="ARBA00012425"/>
    </source>
</evidence>
<accession>W6PVZ9</accession>
<evidence type="ECO:0000256" key="3">
    <source>
        <dbReference type="ARBA" id="ARBA00012409"/>
    </source>
</evidence>
<sequence>MEIKSLEKYENGQARFPGCSHIRDYEFLDKLGEGTFGEVYKARSKKDTKIVALKKILMHHEKEGFPITAIREIKLMKALCHPNILQLKEMSIERGKGEGRKKPSMYMVFPYMEHDLSGLLENPAVQFTEPQIKCYLMQLLEGLKFMHANRILHRDMKAANLLISNGGILQIADFGLARPYDDAPPLPGKGGGDSKREYTALVVTRWYRPPELLLQLRKYTTAIDLWGVGCVFGEMFKGKPILAGNSDLNQAELIFNLVGTPTEENMPGWSQLPGCEGVKNFAYKRGNLHGVFKDLNPAAISLLSEFLKLDWRKRINAMDALKHPYFTTPPLPARPGEIPQFADSHELDRKKFRSQRVPMPPVPPPVSDSSNGAWPSSGSRGADSRHGRIPGPPRGGRPNMPGNHGHHPPHGNPQRRGPFPPTQRDIGLPPRPPVPTRPPWEVPQSNRPDGRDDRRNQSGQGRPGPRPGNLDSYVPNYSNSDRDRGSDRGERGDRGNDRSRDSGEHGSHSNADWRSTGRRDYRRDPPSRRRSRSPGFRDGSRG</sequence>
<evidence type="ECO:0000256" key="17">
    <source>
        <dbReference type="PROSITE-ProRule" id="PRU10141"/>
    </source>
</evidence>
<keyword evidence="10" id="KW-0539">Nucleus</keyword>
<evidence type="ECO:0000256" key="11">
    <source>
        <dbReference type="ARBA" id="ARBA00041018"/>
    </source>
</evidence>
<dbReference type="InterPro" id="IPR008271">
    <property type="entry name" value="Ser/Thr_kinase_AS"/>
</dbReference>
<feature type="compositionally biased region" description="Pro residues" evidence="18">
    <location>
        <begin position="429"/>
        <end position="441"/>
    </location>
</feature>
<feature type="binding site" evidence="17">
    <location>
        <position position="54"/>
    </location>
    <ligand>
        <name>ATP</name>
        <dbReference type="ChEBI" id="CHEBI:30616"/>
    </ligand>
</feature>
<evidence type="ECO:0000256" key="13">
    <source>
        <dbReference type="ARBA" id="ARBA00048367"/>
    </source>
</evidence>
<reference evidence="20" key="1">
    <citation type="journal article" date="2014" name="Nat. Commun.">
        <title>Multiple recent horizontal transfers of a large genomic region in cheese making fungi.</title>
        <authorList>
            <person name="Cheeseman K."/>
            <person name="Ropars J."/>
            <person name="Renault P."/>
            <person name="Dupont J."/>
            <person name="Gouzy J."/>
            <person name="Branca A."/>
            <person name="Abraham A.L."/>
            <person name="Ceppi M."/>
            <person name="Conseiller E."/>
            <person name="Debuchy R."/>
            <person name="Malagnac F."/>
            <person name="Goarin A."/>
            <person name="Silar P."/>
            <person name="Lacoste S."/>
            <person name="Sallet E."/>
            <person name="Bensimon A."/>
            <person name="Giraud T."/>
            <person name="Brygoo Y."/>
        </authorList>
    </citation>
    <scope>NUCLEOTIDE SEQUENCE [LARGE SCALE GENOMIC DNA]</scope>
    <source>
        <strain evidence="20">FM164</strain>
    </source>
</reference>
<dbReference type="InterPro" id="IPR050108">
    <property type="entry name" value="CDK"/>
</dbReference>
<dbReference type="PANTHER" id="PTHR24056">
    <property type="entry name" value="CELL DIVISION PROTEIN KINASE"/>
    <property type="match status" value="1"/>
</dbReference>
<dbReference type="PROSITE" id="PS00107">
    <property type="entry name" value="PROTEIN_KINASE_ATP"/>
    <property type="match status" value="1"/>
</dbReference>
<evidence type="ECO:0000256" key="15">
    <source>
        <dbReference type="ARBA" id="ARBA00059633"/>
    </source>
</evidence>